<gene>
    <name evidence="1" type="ORF">POPTR_009G026400</name>
</gene>
<dbReference type="InParanoid" id="U5G388"/>
<protein>
    <submittedName>
        <fullName evidence="1">Uncharacterized protein</fullName>
    </submittedName>
</protein>
<dbReference type="Proteomes" id="UP000006729">
    <property type="component" value="Chromosome 9"/>
</dbReference>
<sequence length="75" mass="8909">MGALYDLFYTSKQTHEPEKFDPYLLVKTPTKTLPHREGFPWMKRNAFQLLKCLHIVAYAMEYTKPVHLVSRIGRR</sequence>
<evidence type="ECO:0000313" key="2">
    <source>
        <dbReference type="Proteomes" id="UP000006729"/>
    </source>
</evidence>
<keyword evidence="2" id="KW-1185">Reference proteome</keyword>
<dbReference type="EMBL" id="CM009298">
    <property type="protein sequence ID" value="PNT19214.1"/>
    <property type="molecule type" value="Genomic_DNA"/>
</dbReference>
<accession>U5G388</accession>
<name>U5G388_POPTR</name>
<organism evidence="1 2">
    <name type="scientific">Populus trichocarpa</name>
    <name type="common">Western balsam poplar</name>
    <name type="synonym">Populus balsamifera subsp. trichocarpa</name>
    <dbReference type="NCBI Taxonomy" id="3694"/>
    <lineage>
        <taxon>Eukaryota</taxon>
        <taxon>Viridiplantae</taxon>
        <taxon>Streptophyta</taxon>
        <taxon>Embryophyta</taxon>
        <taxon>Tracheophyta</taxon>
        <taxon>Spermatophyta</taxon>
        <taxon>Magnoliopsida</taxon>
        <taxon>eudicotyledons</taxon>
        <taxon>Gunneridae</taxon>
        <taxon>Pentapetalae</taxon>
        <taxon>rosids</taxon>
        <taxon>fabids</taxon>
        <taxon>Malpighiales</taxon>
        <taxon>Salicaceae</taxon>
        <taxon>Saliceae</taxon>
        <taxon>Populus</taxon>
    </lineage>
</organism>
<dbReference type="AlphaFoldDB" id="U5G388"/>
<evidence type="ECO:0000313" key="1">
    <source>
        <dbReference type="EMBL" id="PNT19214.1"/>
    </source>
</evidence>
<reference evidence="1 2" key="1">
    <citation type="journal article" date="2006" name="Science">
        <title>The genome of black cottonwood, Populus trichocarpa (Torr. &amp; Gray).</title>
        <authorList>
            <person name="Tuskan G.A."/>
            <person name="Difazio S."/>
            <person name="Jansson S."/>
            <person name="Bohlmann J."/>
            <person name="Grigoriev I."/>
            <person name="Hellsten U."/>
            <person name="Putnam N."/>
            <person name="Ralph S."/>
            <person name="Rombauts S."/>
            <person name="Salamov A."/>
            <person name="Schein J."/>
            <person name="Sterck L."/>
            <person name="Aerts A."/>
            <person name="Bhalerao R.R."/>
            <person name="Bhalerao R.P."/>
            <person name="Blaudez D."/>
            <person name="Boerjan W."/>
            <person name="Brun A."/>
            <person name="Brunner A."/>
            <person name="Busov V."/>
            <person name="Campbell M."/>
            <person name="Carlson J."/>
            <person name="Chalot M."/>
            <person name="Chapman J."/>
            <person name="Chen G.L."/>
            <person name="Cooper D."/>
            <person name="Coutinho P.M."/>
            <person name="Couturier J."/>
            <person name="Covert S."/>
            <person name="Cronk Q."/>
            <person name="Cunningham R."/>
            <person name="Davis J."/>
            <person name="Degroeve S."/>
            <person name="Dejardin A."/>
            <person name="Depamphilis C."/>
            <person name="Detter J."/>
            <person name="Dirks B."/>
            <person name="Dubchak I."/>
            <person name="Duplessis S."/>
            <person name="Ehlting J."/>
            <person name="Ellis B."/>
            <person name="Gendler K."/>
            <person name="Goodstein D."/>
            <person name="Gribskov M."/>
            <person name="Grimwood J."/>
            <person name="Groover A."/>
            <person name="Gunter L."/>
            <person name="Hamberger B."/>
            <person name="Heinze B."/>
            <person name="Helariutta Y."/>
            <person name="Henrissat B."/>
            <person name="Holligan D."/>
            <person name="Holt R."/>
            <person name="Huang W."/>
            <person name="Islam-Faridi N."/>
            <person name="Jones S."/>
            <person name="Jones-Rhoades M."/>
            <person name="Jorgensen R."/>
            <person name="Joshi C."/>
            <person name="Kangasjarvi J."/>
            <person name="Karlsson J."/>
            <person name="Kelleher C."/>
            <person name="Kirkpatrick R."/>
            <person name="Kirst M."/>
            <person name="Kohler A."/>
            <person name="Kalluri U."/>
            <person name="Larimer F."/>
            <person name="Leebens-Mack J."/>
            <person name="Leple J.C."/>
            <person name="Locascio P."/>
            <person name="Lou Y."/>
            <person name="Lucas S."/>
            <person name="Martin F."/>
            <person name="Montanini B."/>
            <person name="Napoli C."/>
            <person name="Nelson D.R."/>
            <person name="Nelson C."/>
            <person name="Nieminen K."/>
            <person name="Nilsson O."/>
            <person name="Pereda V."/>
            <person name="Peter G."/>
            <person name="Philippe R."/>
            <person name="Pilate G."/>
            <person name="Poliakov A."/>
            <person name="Razumovskaya J."/>
            <person name="Richardson P."/>
            <person name="Rinaldi C."/>
            <person name="Ritland K."/>
            <person name="Rouze P."/>
            <person name="Ryaboy D."/>
            <person name="Schmutz J."/>
            <person name="Schrader J."/>
            <person name="Segerman B."/>
            <person name="Shin H."/>
            <person name="Siddiqui A."/>
            <person name="Sterky F."/>
            <person name="Terry A."/>
            <person name="Tsai C.J."/>
            <person name="Uberbacher E."/>
            <person name="Unneberg P."/>
            <person name="Vahala J."/>
            <person name="Wall K."/>
            <person name="Wessler S."/>
            <person name="Yang G."/>
            <person name="Yin T."/>
            <person name="Douglas C."/>
            <person name="Marra M."/>
            <person name="Sandberg G."/>
            <person name="Van de Peer Y."/>
            <person name="Rokhsar D."/>
        </authorList>
    </citation>
    <scope>NUCLEOTIDE SEQUENCE [LARGE SCALE GENOMIC DNA]</scope>
    <source>
        <strain evidence="2">cv. Nisqually</strain>
    </source>
</reference>
<proteinExistence type="predicted"/>
<dbReference type="HOGENOM" id="CLU_2675704_0_0_1"/>